<accession>A0ABV6BMK5</accession>
<keyword evidence="2" id="KW-1185">Reference proteome</keyword>
<proteinExistence type="predicted"/>
<reference evidence="1 2" key="1">
    <citation type="submission" date="2024-09" db="EMBL/GenBank/DDBJ databases">
        <authorList>
            <person name="Sun Q."/>
            <person name="Mori K."/>
        </authorList>
    </citation>
    <scope>NUCLEOTIDE SEQUENCE [LARGE SCALE GENOMIC DNA]</scope>
    <source>
        <strain evidence="1 2">KCTC 23315</strain>
    </source>
</reference>
<gene>
    <name evidence="1" type="ORF">ACFFJP_20630</name>
</gene>
<name>A0ABV6BMK5_9GAMM</name>
<dbReference type="Proteomes" id="UP001589813">
    <property type="component" value="Unassembled WGS sequence"/>
</dbReference>
<evidence type="ECO:0000313" key="2">
    <source>
        <dbReference type="Proteomes" id="UP001589813"/>
    </source>
</evidence>
<protein>
    <submittedName>
        <fullName evidence="1">VF_A0006 family four-cysteine protein</fullName>
    </submittedName>
</protein>
<dbReference type="RefSeq" id="WP_377248781.1">
    <property type="nucleotide sequence ID" value="NZ_JBHLXP010000011.1"/>
</dbReference>
<comment type="caution">
    <text evidence="1">The sequence shown here is derived from an EMBL/GenBank/DDBJ whole genome shotgun (WGS) entry which is preliminary data.</text>
</comment>
<dbReference type="InterPro" id="IPR048087">
    <property type="entry name" value="VF_A0006-like"/>
</dbReference>
<sequence length="95" mass="11112">MKNLWIVLLAACAWHVQADDEAYQQCLLQYQSKVEVPQVVGLVRSACDHIHRELALLPRKKAYWQCVLDYIPPVKTPEVIADLLQVCRERHDFRK</sequence>
<dbReference type="NCBIfam" id="NF041602">
    <property type="entry name" value="VF_A0006_fam"/>
    <property type="match status" value="1"/>
</dbReference>
<organism evidence="1 2">
    <name type="scientific">Rheinheimera tilapiae</name>
    <dbReference type="NCBI Taxonomy" id="875043"/>
    <lineage>
        <taxon>Bacteria</taxon>
        <taxon>Pseudomonadati</taxon>
        <taxon>Pseudomonadota</taxon>
        <taxon>Gammaproteobacteria</taxon>
        <taxon>Chromatiales</taxon>
        <taxon>Chromatiaceae</taxon>
        <taxon>Rheinheimera</taxon>
    </lineage>
</organism>
<evidence type="ECO:0000313" key="1">
    <source>
        <dbReference type="EMBL" id="MFC0050695.1"/>
    </source>
</evidence>
<dbReference type="EMBL" id="JBHLXP010000011">
    <property type="protein sequence ID" value="MFC0050695.1"/>
    <property type="molecule type" value="Genomic_DNA"/>
</dbReference>